<keyword evidence="2" id="KW-0520">NAD</keyword>
<evidence type="ECO:0000313" key="7">
    <source>
        <dbReference type="Proteomes" id="UP000277580"/>
    </source>
</evidence>
<keyword evidence="3" id="KW-0456">Lyase</keyword>
<dbReference type="CDD" id="cd05246">
    <property type="entry name" value="dTDP_GD_SDR_e"/>
    <property type="match status" value="1"/>
</dbReference>
<feature type="region of interest" description="Disordered" evidence="4">
    <location>
        <begin position="444"/>
        <end position="518"/>
    </location>
</feature>
<dbReference type="Proteomes" id="UP000277580">
    <property type="component" value="Unassembled WGS sequence"/>
</dbReference>
<dbReference type="Pfam" id="PF16363">
    <property type="entry name" value="GDP_Man_Dehyd"/>
    <property type="match status" value="1"/>
</dbReference>
<comment type="cofactor">
    <cofactor evidence="1">
        <name>NAD(+)</name>
        <dbReference type="ChEBI" id="CHEBI:57540"/>
    </cofactor>
</comment>
<dbReference type="PANTHER" id="PTHR43000">
    <property type="entry name" value="DTDP-D-GLUCOSE 4,6-DEHYDRATASE-RELATED"/>
    <property type="match status" value="1"/>
</dbReference>
<evidence type="ECO:0000256" key="2">
    <source>
        <dbReference type="ARBA" id="ARBA00023027"/>
    </source>
</evidence>
<evidence type="ECO:0000256" key="4">
    <source>
        <dbReference type="SAM" id="MobiDB-lite"/>
    </source>
</evidence>
<protein>
    <submittedName>
        <fullName evidence="6">NAD(P)-binding protein</fullName>
    </submittedName>
</protein>
<evidence type="ECO:0000256" key="3">
    <source>
        <dbReference type="ARBA" id="ARBA00023239"/>
    </source>
</evidence>
<name>A0A3N4KLJ9_9PEZI</name>
<sequence length="518" mass="58257">MAPGKRASHSQLTPHSKRQCAEDEDSIHTIHRRFRDTEIWKEAPVLKGTTKFEPLPDTKNILITGGAGFIACWLVRHLTLTYPDAYNIVSFDKLDYCASLNNTRSLSSSPNFTFVHGDITSPTQVQDVLRKYKIDTIFHFAALSHVDLSFGNSYEFTNTNVYGTHVLLECAKNHGMLKRFVHVSTDEVYGEVGADEDDLVEGSILAPTNPYAASKAAAEMLVHSYWKSFKLPIIVVRSNNIYGPHQYPEKIIPKFALLLHRQSKLILHGDGLHTRRYLYAADAADAFDTILHRGTIGAIYNVGSTDEISNIDLCKLLITYFGNNPNDPRFRIEDWVDYTKDRPFNDRRYAVDVTKLKGLGWEQKTEFEEGLKATIEWYKSFGDRWWGDVSTVLGGPFPVVKNGNIVPESGLDEINEKIGSSLENAEVTKKGLEDTDKKVAVNIERAGKPESKTRSTGERPKPSKARNNYMVQKSGSKDIKRGSEDRKHIEESHYSTNVPDYKEANGVGKRNGISVHAC</sequence>
<dbReference type="GO" id="GO:0008460">
    <property type="term" value="F:dTDP-glucose 4,6-dehydratase activity"/>
    <property type="evidence" value="ECO:0007669"/>
    <property type="project" value="InterPro"/>
</dbReference>
<evidence type="ECO:0000259" key="5">
    <source>
        <dbReference type="Pfam" id="PF16363"/>
    </source>
</evidence>
<feature type="compositionally biased region" description="Basic and acidic residues" evidence="4">
    <location>
        <begin position="444"/>
        <end position="461"/>
    </location>
</feature>
<organism evidence="6 7">
    <name type="scientific">Morchella conica CCBAS932</name>
    <dbReference type="NCBI Taxonomy" id="1392247"/>
    <lineage>
        <taxon>Eukaryota</taxon>
        <taxon>Fungi</taxon>
        <taxon>Dikarya</taxon>
        <taxon>Ascomycota</taxon>
        <taxon>Pezizomycotina</taxon>
        <taxon>Pezizomycetes</taxon>
        <taxon>Pezizales</taxon>
        <taxon>Morchellaceae</taxon>
        <taxon>Morchella</taxon>
    </lineage>
</organism>
<feature type="compositionally biased region" description="Polar residues" evidence="4">
    <location>
        <begin position="465"/>
        <end position="474"/>
    </location>
</feature>
<accession>A0A3N4KLJ9</accession>
<feature type="domain" description="NAD(P)-binding" evidence="5">
    <location>
        <begin position="62"/>
        <end position="373"/>
    </location>
</feature>
<keyword evidence="7" id="KW-1185">Reference proteome</keyword>
<dbReference type="STRING" id="1392247.A0A3N4KLJ9"/>
<dbReference type="AlphaFoldDB" id="A0A3N4KLJ9"/>
<dbReference type="InterPro" id="IPR036291">
    <property type="entry name" value="NAD(P)-bd_dom_sf"/>
</dbReference>
<feature type="compositionally biased region" description="Basic and acidic residues" evidence="4">
    <location>
        <begin position="475"/>
        <end position="493"/>
    </location>
</feature>
<dbReference type="InterPro" id="IPR016040">
    <property type="entry name" value="NAD(P)-bd_dom"/>
</dbReference>
<dbReference type="Gene3D" id="3.90.25.10">
    <property type="entry name" value="UDP-galactose 4-epimerase, domain 1"/>
    <property type="match status" value="1"/>
</dbReference>
<dbReference type="SUPFAM" id="SSF51735">
    <property type="entry name" value="NAD(P)-binding Rossmann-fold domains"/>
    <property type="match status" value="1"/>
</dbReference>
<dbReference type="InterPro" id="IPR005888">
    <property type="entry name" value="dTDP_Gluc_deHydtase"/>
</dbReference>
<dbReference type="FunFam" id="3.40.50.720:FF:000304">
    <property type="entry name" value="UDP-glucose 4,6-dehydratase"/>
    <property type="match status" value="1"/>
</dbReference>
<reference evidence="6 7" key="1">
    <citation type="journal article" date="2018" name="Nat. Ecol. Evol.">
        <title>Pezizomycetes genomes reveal the molecular basis of ectomycorrhizal truffle lifestyle.</title>
        <authorList>
            <person name="Murat C."/>
            <person name="Payen T."/>
            <person name="Noel B."/>
            <person name="Kuo A."/>
            <person name="Morin E."/>
            <person name="Chen J."/>
            <person name="Kohler A."/>
            <person name="Krizsan K."/>
            <person name="Balestrini R."/>
            <person name="Da Silva C."/>
            <person name="Montanini B."/>
            <person name="Hainaut M."/>
            <person name="Levati E."/>
            <person name="Barry K.W."/>
            <person name="Belfiori B."/>
            <person name="Cichocki N."/>
            <person name="Clum A."/>
            <person name="Dockter R.B."/>
            <person name="Fauchery L."/>
            <person name="Guy J."/>
            <person name="Iotti M."/>
            <person name="Le Tacon F."/>
            <person name="Lindquist E.A."/>
            <person name="Lipzen A."/>
            <person name="Malagnac F."/>
            <person name="Mello A."/>
            <person name="Molinier V."/>
            <person name="Miyauchi S."/>
            <person name="Poulain J."/>
            <person name="Riccioni C."/>
            <person name="Rubini A."/>
            <person name="Sitrit Y."/>
            <person name="Splivallo R."/>
            <person name="Traeger S."/>
            <person name="Wang M."/>
            <person name="Zifcakova L."/>
            <person name="Wipf D."/>
            <person name="Zambonelli A."/>
            <person name="Paolocci F."/>
            <person name="Nowrousian M."/>
            <person name="Ottonello S."/>
            <person name="Baldrian P."/>
            <person name="Spatafora J.W."/>
            <person name="Henrissat B."/>
            <person name="Nagy L.G."/>
            <person name="Aury J.M."/>
            <person name="Wincker P."/>
            <person name="Grigoriev I.V."/>
            <person name="Bonfante P."/>
            <person name="Martin F.M."/>
        </authorList>
    </citation>
    <scope>NUCLEOTIDE SEQUENCE [LARGE SCALE GENOMIC DNA]</scope>
    <source>
        <strain evidence="6 7">CCBAS932</strain>
    </source>
</reference>
<dbReference type="Gene3D" id="3.40.50.720">
    <property type="entry name" value="NAD(P)-binding Rossmann-like Domain"/>
    <property type="match status" value="1"/>
</dbReference>
<gene>
    <name evidence="6" type="ORF">P167DRAFT_277792</name>
</gene>
<evidence type="ECO:0000256" key="1">
    <source>
        <dbReference type="ARBA" id="ARBA00001911"/>
    </source>
</evidence>
<evidence type="ECO:0000313" key="6">
    <source>
        <dbReference type="EMBL" id="RPB10182.1"/>
    </source>
</evidence>
<proteinExistence type="predicted"/>
<dbReference type="GO" id="GO:0009225">
    <property type="term" value="P:nucleotide-sugar metabolic process"/>
    <property type="evidence" value="ECO:0007669"/>
    <property type="project" value="InterPro"/>
</dbReference>
<feature type="region of interest" description="Disordered" evidence="4">
    <location>
        <begin position="1"/>
        <end position="22"/>
    </location>
</feature>
<dbReference type="EMBL" id="ML119145">
    <property type="protein sequence ID" value="RPB10182.1"/>
    <property type="molecule type" value="Genomic_DNA"/>
</dbReference>
<dbReference type="InParanoid" id="A0A3N4KLJ9"/>
<dbReference type="OrthoDB" id="331544at2759"/>